<evidence type="ECO:0000313" key="2">
    <source>
        <dbReference type="EMBL" id="MEK6467419.1"/>
    </source>
</evidence>
<feature type="region of interest" description="Disordered" evidence="1">
    <location>
        <begin position="304"/>
        <end position="329"/>
    </location>
</feature>
<dbReference type="EMBL" id="JBBPIX010000028">
    <property type="protein sequence ID" value="MEK6467419.1"/>
    <property type="molecule type" value="Genomic_DNA"/>
</dbReference>
<name>A0ABU9ALY3_PSEA5</name>
<dbReference type="PANTHER" id="PTHR23026">
    <property type="entry name" value="NADPH NITROREDUCTASE"/>
    <property type="match status" value="1"/>
</dbReference>
<evidence type="ECO:0000313" key="3">
    <source>
        <dbReference type="Proteomes" id="UP001367513"/>
    </source>
</evidence>
<proteinExistence type="predicted"/>
<dbReference type="SUPFAM" id="SSF55469">
    <property type="entry name" value="FMN-dependent nitroreductase-like"/>
    <property type="match status" value="2"/>
</dbReference>
<sequence>MSPIDPGTLRAALTLAARAPSVHNTQPWRWRWDDTGIELEADATRRLGSADADGRDMLLSCGAALHHLTVALAGLGLRCTVTRLPYAGRPDVVAAVHVTGGTRNPDPAAVDTAAAIPARRTDRRRFTDWPLTDAQLDLLCRRASGCGAVLRPVDDPGARRALADAFREAATTHDATPGYDLELGLWSGRRVTDDGVPAANVPVPSGPGAGLPHRRFAGAELPPAPHGEDGATLLVLGTSSDDRLARLRAGEALSAVLLQATELGLATCPLTEPLEIARTTEAVAERVLGGSLSPQVVLRVGWPSVAAPPPATPRRALVDQVDRRGTPRP</sequence>
<dbReference type="PANTHER" id="PTHR23026:SF123">
    <property type="entry name" value="NAD(P)H NITROREDUCTASE RV3131-RELATED"/>
    <property type="match status" value="1"/>
</dbReference>
<organism evidence="2 3">
    <name type="scientific">Pseudonocardia alni subsp. carboxydivorans</name>
    <dbReference type="NCBI Taxonomy" id="415010"/>
    <lineage>
        <taxon>Bacteria</taxon>
        <taxon>Bacillati</taxon>
        <taxon>Actinomycetota</taxon>
        <taxon>Actinomycetes</taxon>
        <taxon>Pseudonocardiales</taxon>
        <taxon>Pseudonocardiaceae</taxon>
        <taxon>Pseudonocardia</taxon>
    </lineage>
</organism>
<dbReference type="Proteomes" id="UP001367513">
    <property type="component" value="Unassembled WGS sequence"/>
</dbReference>
<dbReference type="RefSeq" id="WP_346104458.1">
    <property type="nucleotide sequence ID" value="NZ_BAAAOD010000035.1"/>
</dbReference>
<dbReference type="InterPro" id="IPR000415">
    <property type="entry name" value="Nitroreductase-like"/>
</dbReference>
<evidence type="ECO:0000256" key="1">
    <source>
        <dbReference type="SAM" id="MobiDB-lite"/>
    </source>
</evidence>
<dbReference type="InterPro" id="IPR050627">
    <property type="entry name" value="Nitroreductase/BluB"/>
</dbReference>
<comment type="caution">
    <text evidence="2">The sequence shown here is derived from an EMBL/GenBank/DDBJ whole genome shotgun (WGS) entry which is preliminary data.</text>
</comment>
<gene>
    <name evidence="2" type="ORF">WG925_27095</name>
</gene>
<reference evidence="2 3" key="1">
    <citation type="submission" date="2024-03" db="EMBL/GenBank/DDBJ databases">
        <title>Draft genome sequence of Pseudonocardia carboxydivorans JCM 14827.</title>
        <authorList>
            <person name="Duangmal K."/>
        </authorList>
    </citation>
    <scope>NUCLEOTIDE SEQUENCE [LARGE SCALE GENOMIC DNA]</scope>
    <source>
        <strain evidence="2 3">JCM 14827</strain>
    </source>
</reference>
<feature type="compositionally biased region" description="Basic and acidic residues" evidence="1">
    <location>
        <begin position="316"/>
        <end position="329"/>
    </location>
</feature>
<keyword evidence="3" id="KW-1185">Reference proteome</keyword>
<protein>
    <submittedName>
        <fullName evidence="2">NAD(P)H nitroreductase</fullName>
    </submittedName>
</protein>
<accession>A0ABU9ALY3</accession>
<dbReference type="NCBIfam" id="NF047509">
    <property type="entry name" value="Rv3131_FMN_oxido"/>
    <property type="match status" value="1"/>
</dbReference>
<dbReference type="Gene3D" id="3.40.109.10">
    <property type="entry name" value="NADH Oxidase"/>
    <property type="match status" value="1"/>
</dbReference>